<feature type="compositionally biased region" description="Basic and acidic residues" evidence="1">
    <location>
        <begin position="40"/>
        <end position="55"/>
    </location>
</feature>
<keyword evidence="3" id="KW-1185">Reference proteome</keyword>
<feature type="compositionally biased region" description="Basic and acidic residues" evidence="1">
    <location>
        <begin position="12"/>
        <end position="31"/>
    </location>
</feature>
<reference evidence="3" key="1">
    <citation type="submission" date="2023-07" db="EMBL/GenBank/DDBJ databases">
        <title>Whole genome shotgun sequence of Streptomyces cacaoi subsp. asoensis NBRC 13813.</title>
        <authorList>
            <person name="Komaki H."/>
            <person name="Tamura T."/>
        </authorList>
    </citation>
    <scope>NUCLEOTIDE SEQUENCE [LARGE SCALE GENOMIC DNA]</scope>
    <source>
        <strain evidence="3">NBRC 13813</strain>
    </source>
</reference>
<comment type="caution">
    <text evidence="2">The sequence shown here is derived from an EMBL/GenBank/DDBJ whole genome shotgun (WGS) entry which is preliminary data.</text>
</comment>
<protein>
    <submittedName>
        <fullName evidence="2">Uncharacterized protein</fullName>
    </submittedName>
</protein>
<organism evidence="2 3">
    <name type="scientific">Streptomyces asoensis</name>
    <dbReference type="NCBI Taxonomy" id="249586"/>
    <lineage>
        <taxon>Bacteria</taxon>
        <taxon>Bacillati</taxon>
        <taxon>Actinomycetota</taxon>
        <taxon>Actinomycetes</taxon>
        <taxon>Kitasatosporales</taxon>
        <taxon>Streptomycetaceae</taxon>
        <taxon>Streptomyces</taxon>
    </lineage>
</organism>
<name>A0ABQ3RW50_9ACTN</name>
<evidence type="ECO:0000313" key="2">
    <source>
        <dbReference type="EMBL" id="GHI60002.1"/>
    </source>
</evidence>
<proteinExistence type="predicted"/>
<gene>
    <name evidence="2" type="ORF">Saso_16520</name>
</gene>
<sequence>MSRRNARPADGSGHHGAEHGVTPRDTAEHGRTQRGTARCGEARQDTVRQRGHRGEGTAAHGGRPSLRRQPVPHVAPLSVKAPGAALFPVWVA</sequence>
<feature type="region of interest" description="Disordered" evidence="1">
    <location>
        <begin position="1"/>
        <end position="74"/>
    </location>
</feature>
<accession>A0ABQ3RW50</accession>
<evidence type="ECO:0000313" key="3">
    <source>
        <dbReference type="Proteomes" id="UP000649259"/>
    </source>
</evidence>
<dbReference type="EMBL" id="BNEB01000002">
    <property type="protein sequence ID" value="GHI60002.1"/>
    <property type="molecule type" value="Genomic_DNA"/>
</dbReference>
<evidence type="ECO:0000256" key="1">
    <source>
        <dbReference type="SAM" id="MobiDB-lite"/>
    </source>
</evidence>
<dbReference type="Proteomes" id="UP000649259">
    <property type="component" value="Unassembled WGS sequence"/>
</dbReference>